<dbReference type="GO" id="GO:0000160">
    <property type="term" value="P:phosphorelay signal transduction system"/>
    <property type="evidence" value="ECO:0007669"/>
    <property type="project" value="UniProtKB-KW"/>
</dbReference>
<dbReference type="GO" id="GO:0004673">
    <property type="term" value="F:protein histidine kinase activity"/>
    <property type="evidence" value="ECO:0007669"/>
    <property type="project" value="UniProtKB-EC"/>
</dbReference>
<comment type="catalytic activity">
    <reaction evidence="1">
        <text>ATP + protein L-histidine = ADP + protein N-phospho-L-histidine.</text>
        <dbReference type="EC" id="2.7.13.3"/>
    </reaction>
</comment>
<dbReference type="PANTHER" id="PTHR43065">
    <property type="entry name" value="SENSOR HISTIDINE KINASE"/>
    <property type="match status" value="1"/>
</dbReference>
<evidence type="ECO:0000256" key="5">
    <source>
        <dbReference type="ARBA" id="ARBA00022777"/>
    </source>
</evidence>
<dbReference type="GO" id="GO:0005524">
    <property type="term" value="F:ATP binding"/>
    <property type="evidence" value="ECO:0007669"/>
    <property type="project" value="UniProtKB-KW"/>
</dbReference>
<dbReference type="PANTHER" id="PTHR43065:SF46">
    <property type="entry name" value="C4-DICARBOXYLATE TRANSPORT SENSOR PROTEIN DCTB"/>
    <property type="match status" value="1"/>
</dbReference>
<dbReference type="PRINTS" id="PR00344">
    <property type="entry name" value="BCTRLSENSOR"/>
</dbReference>
<dbReference type="InterPro" id="IPR003594">
    <property type="entry name" value="HATPase_dom"/>
</dbReference>
<evidence type="ECO:0000259" key="9">
    <source>
        <dbReference type="PROSITE" id="PS50109"/>
    </source>
</evidence>
<dbReference type="SMART" id="SM00387">
    <property type="entry name" value="HATPase_c"/>
    <property type="match status" value="1"/>
</dbReference>
<feature type="modified residue" description="4-aspartylphosphate" evidence="8">
    <location>
        <position position="55"/>
    </location>
</feature>
<dbReference type="EMBL" id="PUHY01000012">
    <property type="protein sequence ID" value="PQO32770.1"/>
    <property type="molecule type" value="Genomic_DNA"/>
</dbReference>
<keyword evidence="4" id="KW-0547">Nucleotide-binding</keyword>
<dbReference type="Gene3D" id="3.40.50.2300">
    <property type="match status" value="1"/>
</dbReference>
<dbReference type="SUPFAM" id="SSF55874">
    <property type="entry name" value="ATPase domain of HSP90 chaperone/DNA topoisomerase II/histidine kinase"/>
    <property type="match status" value="1"/>
</dbReference>
<name>A0A2S8FL63_9BACT</name>
<dbReference type="Gene3D" id="3.30.565.10">
    <property type="entry name" value="Histidine kinase-like ATPase, C-terminal domain"/>
    <property type="match status" value="1"/>
</dbReference>
<organism evidence="11 12">
    <name type="scientific">Blastopirellula marina</name>
    <dbReference type="NCBI Taxonomy" id="124"/>
    <lineage>
        <taxon>Bacteria</taxon>
        <taxon>Pseudomonadati</taxon>
        <taxon>Planctomycetota</taxon>
        <taxon>Planctomycetia</taxon>
        <taxon>Pirellulales</taxon>
        <taxon>Pirellulaceae</taxon>
        <taxon>Blastopirellula</taxon>
    </lineage>
</organism>
<keyword evidence="3" id="KW-0808">Transferase</keyword>
<proteinExistence type="predicted"/>
<dbReference type="Pfam" id="PF02518">
    <property type="entry name" value="HATPase_c"/>
    <property type="match status" value="1"/>
</dbReference>
<dbReference type="InterPro" id="IPR005467">
    <property type="entry name" value="His_kinase_dom"/>
</dbReference>
<dbReference type="SUPFAM" id="SSF52172">
    <property type="entry name" value="CheY-like"/>
    <property type="match status" value="1"/>
</dbReference>
<dbReference type="InterPro" id="IPR004358">
    <property type="entry name" value="Sig_transdc_His_kin-like_C"/>
</dbReference>
<evidence type="ECO:0000256" key="2">
    <source>
        <dbReference type="ARBA" id="ARBA00012438"/>
    </source>
</evidence>
<dbReference type="EC" id="2.7.13.3" evidence="2"/>
<evidence type="ECO:0000256" key="8">
    <source>
        <dbReference type="PROSITE-ProRule" id="PRU00169"/>
    </source>
</evidence>
<sequence>MTAPMQILIADDSALVRAMLKDTLEEAGYDVIACEDGIQAWEAITRGESRLAVLDWMMPGLSGIDICRRMREERVANWVYAILLTSKDKPDDILHAFQAGASDHVCKPFREAELLARIKVGEKMINLQMELTQSQKLESVGQLAAGIAHEINTPTQYVSDNTRFLKDAFQDIKCVLQKFNTLLDAARKGPVDEKIIAGLEEAIQQADIDYLCEEIPLAIDQSLSGVEQVAKIVRAMKEFSHPGVSTKSRINLKDAVETTISVARNEWKYVAHMVTEFDETLEEVSCLPGELNQVLLNLIVNASHAIEDTLDKESGERGTITIGTRRNGRHAEIFVKDTGTGIPESARRRIFDPFFTTKSVGRGTGQGLAISYAVVVEKHGGEIDFVTEEGKGTTFFIRLPLACEVAA</sequence>
<evidence type="ECO:0000256" key="3">
    <source>
        <dbReference type="ARBA" id="ARBA00022679"/>
    </source>
</evidence>
<evidence type="ECO:0000256" key="6">
    <source>
        <dbReference type="ARBA" id="ARBA00022840"/>
    </source>
</evidence>
<keyword evidence="7" id="KW-0902">Two-component regulatory system</keyword>
<keyword evidence="6" id="KW-0067">ATP-binding</keyword>
<comment type="caution">
    <text evidence="11">The sequence shown here is derived from an EMBL/GenBank/DDBJ whole genome shotgun (WGS) entry which is preliminary data.</text>
</comment>
<evidence type="ECO:0000259" key="10">
    <source>
        <dbReference type="PROSITE" id="PS50110"/>
    </source>
</evidence>
<protein>
    <recommendedName>
        <fullName evidence="2">histidine kinase</fullName>
        <ecNumber evidence="2">2.7.13.3</ecNumber>
    </recommendedName>
</protein>
<feature type="domain" description="Histidine kinase" evidence="9">
    <location>
        <begin position="146"/>
        <end position="403"/>
    </location>
</feature>
<dbReference type="InterPro" id="IPR001789">
    <property type="entry name" value="Sig_transdc_resp-reg_receiver"/>
</dbReference>
<dbReference type="PROSITE" id="PS50109">
    <property type="entry name" value="HIS_KIN"/>
    <property type="match status" value="1"/>
</dbReference>
<dbReference type="Pfam" id="PF00072">
    <property type="entry name" value="Response_reg"/>
    <property type="match status" value="1"/>
</dbReference>
<dbReference type="InterPro" id="IPR036890">
    <property type="entry name" value="HATPase_C_sf"/>
</dbReference>
<dbReference type="SMART" id="SM00448">
    <property type="entry name" value="REC"/>
    <property type="match status" value="1"/>
</dbReference>
<accession>A0A2S8FL63</accession>
<evidence type="ECO:0000256" key="4">
    <source>
        <dbReference type="ARBA" id="ARBA00022741"/>
    </source>
</evidence>
<dbReference type="InterPro" id="IPR011006">
    <property type="entry name" value="CheY-like_superfamily"/>
</dbReference>
<keyword evidence="8" id="KW-0597">Phosphoprotein</keyword>
<dbReference type="AlphaFoldDB" id="A0A2S8FL63"/>
<reference evidence="11 12" key="1">
    <citation type="submission" date="2018-02" db="EMBL/GenBank/DDBJ databases">
        <title>Comparative genomes isolates from brazilian mangrove.</title>
        <authorList>
            <person name="Araujo J.E."/>
            <person name="Taketani R.G."/>
            <person name="Silva M.C.P."/>
            <person name="Loureco M.V."/>
            <person name="Andreote F.D."/>
        </authorList>
    </citation>
    <scope>NUCLEOTIDE SEQUENCE [LARGE SCALE GENOMIC DNA]</scope>
    <source>
        <strain evidence="11 12">Hex-1 MGV</strain>
    </source>
</reference>
<feature type="domain" description="Response regulatory" evidence="10">
    <location>
        <begin position="6"/>
        <end position="122"/>
    </location>
</feature>
<gene>
    <name evidence="11" type="ORF">C5Y83_21510</name>
</gene>
<evidence type="ECO:0000313" key="11">
    <source>
        <dbReference type="EMBL" id="PQO32770.1"/>
    </source>
</evidence>
<evidence type="ECO:0000256" key="7">
    <source>
        <dbReference type="ARBA" id="ARBA00023012"/>
    </source>
</evidence>
<keyword evidence="5" id="KW-0418">Kinase</keyword>
<evidence type="ECO:0000256" key="1">
    <source>
        <dbReference type="ARBA" id="ARBA00000085"/>
    </source>
</evidence>
<dbReference type="Gene3D" id="1.10.287.130">
    <property type="match status" value="1"/>
</dbReference>
<dbReference type="PROSITE" id="PS50110">
    <property type="entry name" value="RESPONSE_REGULATORY"/>
    <property type="match status" value="1"/>
</dbReference>
<evidence type="ECO:0000313" key="12">
    <source>
        <dbReference type="Proteomes" id="UP000238322"/>
    </source>
</evidence>
<dbReference type="CDD" id="cd17574">
    <property type="entry name" value="REC_OmpR"/>
    <property type="match status" value="1"/>
</dbReference>
<dbReference type="Proteomes" id="UP000238322">
    <property type="component" value="Unassembled WGS sequence"/>
</dbReference>